<keyword evidence="1" id="KW-0472">Membrane</keyword>
<keyword evidence="1" id="KW-1133">Transmembrane helix</keyword>
<name>A0A316TVP0_9BACT</name>
<gene>
    <name evidence="2" type="ORF">DDZ15_03120</name>
</gene>
<protein>
    <submittedName>
        <fullName evidence="2">Uncharacterized protein</fullName>
    </submittedName>
</protein>
<dbReference type="AlphaFoldDB" id="A0A316TVP0"/>
<sequence length="77" mass="9070">MKTWREQIADYLVRVAHSIGVDPLLLVGLILLPIIIYRARELKNFKEQELWKKLFDIGFWIGAIGFFLLFAFIKFAD</sequence>
<feature type="transmembrane region" description="Helical" evidence="1">
    <location>
        <begin position="12"/>
        <end position="37"/>
    </location>
</feature>
<comment type="caution">
    <text evidence="2">The sequence shown here is derived from an EMBL/GenBank/DDBJ whole genome shotgun (WGS) entry which is preliminary data.</text>
</comment>
<dbReference type="RefSeq" id="WP_109644733.1">
    <property type="nucleotide sequence ID" value="NZ_QGGB01000002.1"/>
</dbReference>
<dbReference type="Proteomes" id="UP000245533">
    <property type="component" value="Unassembled WGS sequence"/>
</dbReference>
<evidence type="ECO:0000313" key="3">
    <source>
        <dbReference type="Proteomes" id="UP000245533"/>
    </source>
</evidence>
<evidence type="ECO:0000313" key="2">
    <source>
        <dbReference type="EMBL" id="PWN08018.1"/>
    </source>
</evidence>
<reference evidence="2 3" key="1">
    <citation type="submission" date="2018-05" db="EMBL/GenBank/DDBJ databases">
        <title>Rhodohalobacter halophilus gen. nov., sp. nov., a moderately halophilic member of the family Balneolaceae.</title>
        <authorList>
            <person name="Liu Z.-W."/>
        </authorList>
    </citation>
    <scope>NUCLEOTIDE SEQUENCE [LARGE SCALE GENOMIC DNA]</scope>
    <source>
        <strain evidence="2 3">8A47</strain>
    </source>
</reference>
<feature type="transmembrane region" description="Helical" evidence="1">
    <location>
        <begin position="57"/>
        <end position="76"/>
    </location>
</feature>
<evidence type="ECO:0000256" key="1">
    <source>
        <dbReference type="SAM" id="Phobius"/>
    </source>
</evidence>
<proteinExistence type="predicted"/>
<dbReference type="EMBL" id="QGGB01000002">
    <property type="protein sequence ID" value="PWN08018.1"/>
    <property type="molecule type" value="Genomic_DNA"/>
</dbReference>
<organism evidence="2 3">
    <name type="scientific">Rhodohalobacter mucosus</name>
    <dbReference type="NCBI Taxonomy" id="2079485"/>
    <lineage>
        <taxon>Bacteria</taxon>
        <taxon>Pseudomonadati</taxon>
        <taxon>Balneolota</taxon>
        <taxon>Balneolia</taxon>
        <taxon>Balneolales</taxon>
        <taxon>Balneolaceae</taxon>
        <taxon>Rhodohalobacter</taxon>
    </lineage>
</organism>
<keyword evidence="1" id="KW-0812">Transmembrane</keyword>
<keyword evidence="3" id="KW-1185">Reference proteome</keyword>
<accession>A0A316TVP0</accession>